<keyword evidence="5 13" id="KW-1003">Cell membrane</keyword>
<evidence type="ECO:0000313" key="14">
    <source>
        <dbReference type="EMBL" id="AXE39583.1"/>
    </source>
</evidence>
<reference evidence="14 15" key="1">
    <citation type="submission" date="2017-12" db="EMBL/GenBank/DDBJ databases">
        <title>The whole genome sequence of the Acidipropionibacterium virtanenii sp. nov. type strain JS278.</title>
        <authorList>
            <person name="Laine P."/>
            <person name="Deptula P."/>
            <person name="Varmanen P."/>
            <person name="Auvinen P."/>
        </authorList>
    </citation>
    <scope>NUCLEOTIDE SEQUENCE [LARGE SCALE GENOMIC DNA]</scope>
    <source>
        <strain evidence="14 15">JS278</strain>
    </source>
</reference>
<comment type="similarity">
    <text evidence="12 13">Belongs to the CbiM family.</text>
</comment>
<feature type="transmembrane region" description="Helical" evidence="13">
    <location>
        <begin position="84"/>
        <end position="102"/>
    </location>
</feature>
<evidence type="ECO:0000256" key="11">
    <source>
        <dbReference type="ARBA" id="ARBA00023285"/>
    </source>
</evidence>
<evidence type="ECO:0000256" key="6">
    <source>
        <dbReference type="ARBA" id="ARBA00022573"/>
    </source>
</evidence>
<feature type="transmembrane region" description="Helical" evidence="13">
    <location>
        <begin position="43"/>
        <end position="63"/>
    </location>
</feature>
<keyword evidence="11 13" id="KW-0170">Cobalt</keyword>
<evidence type="ECO:0000256" key="5">
    <source>
        <dbReference type="ARBA" id="ARBA00022475"/>
    </source>
</evidence>
<protein>
    <recommendedName>
        <fullName evidence="13">Cobalt transport protein CbiM</fullName>
    </recommendedName>
    <alternativeName>
        <fullName evidence="13">Energy-coupling factor transporter probable substrate-capture protein CbiM</fullName>
        <shortName evidence="13">ECF transporter S component CbiM</shortName>
    </alternativeName>
</protein>
<evidence type="ECO:0000256" key="1">
    <source>
        <dbReference type="ARBA" id="ARBA00004429"/>
    </source>
</evidence>
<evidence type="ECO:0000256" key="2">
    <source>
        <dbReference type="ARBA" id="ARBA00004953"/>
    </source>
</evidence>
<keyword evidence="4 13" id="KW-0813">Transport</keyword>
<dbReference type="AlphaFoldDB" id="A0A344UWD5"/>
<dbReference type="Proteomes" id="UP000251995">
    <property type="component" value="Chromosome"/>
</dbReference>
<keyword evidence="7 13" id="KW-0812">Transmembrane</keyword>
<dbReference type="FunFam" id="1.10.1760.20:FF:000001">
    <property type="entry name" value="Cobalt transport protein CbiM"/>
    <property type="match status" value="1"/>
</dbReference>
<dbReference type="KEGG" id="acij:JS278_02445"/>
<dbReference type="UniPathway" id="UPA00148"/>
<dbReference type="HAMAP" id="MF_01462">
    <property type="entry name" value="CbiM"/>
    <property type="match status" value="1"/>
</dbReference>
<dbReference type="Gene3D" id="1.10.1760.20">
    <property type="match status" value="1"/>
</dbReference>
<comment type="pathway">
    <text evidence="2 13">Cofactor biosynthesis; adenosylcobalamin biosynthesis.</text>
</comment>
<evidence type="ECO:0000256" key="12">
    <source>
        <dbReference type="ARBA" id="ARBA00060918"/>
    </source>
</evidence>
<dbReference type="PANTHER" id="PTHR43627:SF1">
    <property type="entry name" value="COBALT TRANSPORT PROTEIN CBIM"/>
    <property type="match status" value="1"/>
</dbReference>
<dbReference type="EMBL" id="CP025198">
    <property type="protein sequence ID" value="AXE39583.1"/>
    <property type="molecule type" value="Genomic_DNA"/>
</dbReference>
<keyword evidence="9 13" id="KW-0406">Ion transport</keyword>
<organism evidence="14 15">
    <name type="scientific">Acidipropionibacterium virtanenii</name>
    <dbReference type="NCBI Taxonomy" id="2057246"/>
    <lineage>
        <taxon>Bacteria</taxon>
        <taxon>Bacillati</taxon>
        <taxon>Actinomycetota</taxon>
        <taxon>Actinomycetes</taxon>
        <taxon>Propionibacteriales</taxon>
        <taxon>Propionibacteriaceae</taxon>
        <taxon>Acidipropionibacterium</taxon>
    </lineage>
</organism>
<feature type="transmembrane region" description="Helical" evidence="13">
    <location>
        <begin position="108"/>
        <end position="127"/>
    </location>
</feature>
<evidence type="ECO:0000256" key="9">
    <source>
        <dbReference type="ARBA" id="ARBA00023065"/>
    </source>
</evidence>
<feature type="transmembrane region" description="Helical" evidence="13">
    <location>
        <begin position="181"/>
        <end position="205"/>
    </location>
</feature>
<evidence type="ECO:0000313" key="15">
    <source>
        <dbReference type="Proteomes" id="UP000251995"/>
    </source>
</evidence>
<gene>
    <name evidence="13 14" type="primary">cbiM</name>
    <name evidence="14" type="ORF">JS278_02445</name>
</gene>
<dbReference type="PANTHER" id="PTHR43627">
    <property type="match status" value="1"/>
</dbReference>
<keyword evidence="10 13" id="KW-0472">Membrane</keyword>
<evidence type="ECO:0000256" key="8">
    <source>
        <dbReference type="ARBA" id="ARBA00022989"/>
    </source>
</evidence>
<dbReference type="GO" id="GO:0009236">
    <property type="term" value="P:cobalamin biosynthetic process"/>
    <property type="evidence" value="ECO:0007669"/>
    <property type="project" value="UniProtKB-UniRule"/>
</dbReference>
<evidence type="ECO:0000256" key="4">
    <source>
        <dbReference type="ARBA" id="ARBA00022448"/>
    </source>
</evidence>
<keyword evidence="8 13" id="KW-1133">Transmembrane helix</keyword>
<comment type="subcellular location">
    <subcellularLocation>
        <location evidence="1">Cell inner membrane</location>
        <topology evidence="1">Multi-pass membrane protein</topology>
    </subcellularLocation>
    <subcellularLocation>
        <location evidence="13">Cell membrane</location>
        <topology evidence="13">Multi-pass membrane protein</topology>
    </subcellularLocation>
</comment>
<comment type="function">
    <text evidence="13">Part of the energy-coupling factor (ECF) transporter complex CbiMNOQ involved in cobalt import.</text>
</comment>
<evidence type="ECO:0000256" key="13">
    <source>
        <dbReference type="HAMAP-Rule" id="MF_01462"/>
    </source>
</evidence>
<dbReference type="OrthoDB" id="9809846at2"/>
<accession>A0A344UWD5</accession>
<dbReference type="NCBIfam" id="TIGR00123">
    <property type="entry name" value="cbiM"/>
    <property type="match status" value="1"/>
</dbReference>
<dbReference type="GO" id="GO:0043190">
    <property type="term" value="C:ATP-binding cassette (ABC) transporter complex"/>
    <property type="evidence" value="ECO:0007669"/>
    <property type="project" value="InterPro"/>
</dbReference>
<name>A0A344UWD5_9ACTN</name>
<feature type="transmembrane region" description="Helical" evidence="13">
    <location>
        <begin position="139"/>
        <end position="161"/>
    </location>
</feature>
<dbReference type="InterPro" id="IPR018024">
    <property type="entry name" value="CbiM"/>
</dbReference>
<dbReference type="GO" id="GO:0015087">
    <property type="term" value="F:cobalt ion transmembrane transporter activity"/>
    <property type="evidence" value="ECO:0007669"/>
    <property type="project" value="UniProtKB-UniRule"/>
</dbReference>
<evidence type="ECO:0000256" key="10">
    <source>
        <dbReference type="ARBA" id="ARBA00023136"/>
    </source>
</evidence>
<dbReference type="NCBIfam" id="NF006184">
    <property type="entry name" value="PRK08319.1"/>
    <property type="match status" value="1"/>
</dbReference>
<sequence length="242" mass="25171">MHIAEGILSPTECAVWYAAAAPFVIHGAREVVKQVKHHPENKLLLATAGAFTFVLSAIKLPSVSGSSSHPTGTGVGAVLFKPPVMAFLGMVVLIFQALLLAHGGISTLGANTFSMAIAGPWVGFAFYKLTKKLGGPDALAIFLCMVFADFSTYCVTSFQLAIAFPDPSSGIMGAAGKFLSIFAVTQIPLALAEGVLGILLFRFLARVAGPQLRKLGVLSTPADDVEQGGTVSAAKIEEGTHV</sequence>
<comment type="subunit">
    <text evidence="13">Forms an energy-coupling factor (ECF) transporter complex composed of an ATP-binding protein (A component, CbiO), a transmembrane protein (T component, CbiQ) and 2 possible substrate-capture proteins (S components, CbiM and CbiN) of unknown stoichimetry.</text>
</comment>
<dbReference type="Pfam" id="PF01891">
    <property type="entry name" value="CbiM"/>
    <property type="match status" value="1"/>
</dbReference>
<keyword evidence="6 13" id="KW-0169">Cobalamin biosynthesis</keyword>
<dbReference type="RefSeq" id="WP_114045439.1">
    <property type="nucleotide sequence ID" value="NZ_CP025198.1"/>
</dbReference>
<evidence type="ECO:0000256" key="3">
    <source>
        <dbReference type="ARBA" id="ARBA00022426"/>
    </source>
</evidence>
<dbReference type="InterPro" id="IPR002751">
    <property type="entry name" value="CbiM/NikMN"/>
</dbReference>
<keyword evidence="15" id="KW-1185">Reference proteome</keyword>
<keyword evidence="3 13" id="KW-0171">Cobalt transport</keyword>
<evidence type="ECO:0000256" key="7">
    <source>
        <dbReference type="ARBA" id="ARBA00022692"/>
    </source>
</evidence>
<proteinExistence type="inferred from homology"/>